<reference evidence="2" key="1">
    <citation type="submission" date="2023-07" db="EMBL/GenBank/DDBJ databases">
        <title>A chromosome-level genome assembly of Lolium multiflorum.</title>
        <authorList>
            <person name="Chen Y."/>
            <person name="Copetti D."/>
            <person name="Kolliker R."/>
            <person name="Studer B."/>
        </authorList>
    </citation>
    <scope>NUCLEOTIDE SEQUENCE</scope>
    <source>
        <strain evidence="2">02402/16</strain>
        <tissue evidence="2">Leaf</tissue>
    </source>
</reference>
<sequence length="153" mass="17395">MFVQLQATQGFPGQTIGRAHIGIRMIGELDLKAFSNVCRQKFPKDDAEVESVKLCSKWQNEISNPNWHPFAVATVNGKESEVIREDDKKLQELKEEYGEEAYAAVTTALTELNEHTISGSRVPFPEMWNHKEGRKANRKEIVQHVIQLSMVSK</sequence>
<protein>
    <recommendedName>
        <fullName evidence="1">Factor of DNA methylation 1-5/IDN2 domain-containing protein</fullName>
    </recommendedName>
</protein>
<dbReference type="InterPro" id="IPR005379">
    <property type="entry name" value="FDM1-5/IDN2_XH"/>
</dbReference>
<dbReference type="Pfam" id="PF03469">
    <property type="entry name" value="XH"/>
    <property type="match status" value="1"/>
</dbReference>
<gene>
    <name evidence="2" type="ORF">QYE76_010109</name>
</gene>
<dbReference type="InterPro" id="IPR045177">
    <property type="entry name" value="FDM1-5/IDN2"/>
</dbReference>
<comment type="caution">
    <text evidence="2">The sequence shown here is derived from an EMBL/GenBank/DDBJ whole genome shotgun (WGS) entry which is preliminary data.</text>
</comment>
<proteinExistence type="predicted"/>
<evidence type="ECO:0000259" key="1">
    <source>
        <dbReference type="Pfam" id="PF03469"/>
    </source>
</evidence>
<accession>A0AAD8TUY6</accession>
<keyword evidence="3" id="KW-1185">Reference proteome</keyword>
<organism evidence="2 3">
    <name type="scientific">Lolium multiflorum</name>
    <name type="common">Italian ryegrass</name>
    <name type="synonym">Lolium perenne subsp. multiflorum</name>
    <dbReference type="NCBI Taxonomy" id="4521"/>
    <lineage>
        <taxon>Eukaryota</taxon>
        <taxon>Viridiplantae</taxon>
        <taxon>Streptophyta</taxon>
        <taxon>Embryophyta</taxon>
        <taxon>Tracheophyta</taxon>
        <taxon>Spermatophyta</taxon>
        <taxon>Magnoliopsida</taxon>
        <taxon>Liliopsida</taxon>
        <taxon>Poales</taxon>
        <taxon>Poaceae</taxon>
        <taxon>BOP clade</taxon>
        <taxon>Pooideae</taxon>
        <taxon>Poodae</taxon>
        <taxon>Poeae</taxon>
        <taxon>Poeae Chloroplast Group 2 (Poeae type)</taxon>
        <taxon>Loliodinae</taxon>
        <taxon>Loliinae</taxon>
        <taxon>Lolium</taxon>
    </lineage>
</organism>
<evidence type="ECO:0000313" key="2">
    <source>
        <dbReference type="EMBL" id="KAK1693412.1"/>
    </source>
</evidence>
<dbReference type="Proteomes" id="UP001231189">
    <property type="component" value="Unassembled WGS sequence"/>
</dbReference>
<dbReference type="PANTHER" id="PTHR21596">
    <property type="entry name" value="RIBONUCLEASE P SUBUNIT P38"/>
    <property type="match status" value="1"/>
</dbReference>
<dbReference type="PANTHER" id="PTHR21596:SF21">
    <property type="entry name" value="OS05G0153200 PROTEIN"/>
    <property type="match status" value="1"/>
</dbReference>
<dbReference type="AlphaFoldDB" id="A0AAD8TUY6"/>
<feature type="domain" description="Factor of DNA methylation 1-5/IDN2" evidence="1">
    <location>
        <begin position="24"/>
        <end position="148"/>
    </location>
</feature>
<name>A0AAD8TUY6_LOLMU</name>
<dbReference type="GO" id="GO:0080188">
    <property type="term" value="P:gene silencing by siRNA-directed DNA methylation"/>
    <property type="evidence" value="ECO:0007669"/>
    <property type="project" value="InterPro"/>
</dbReference>
<dbReference type="EMBL" id="JAUUTY010000001">
    <property type="protein sequence ID" value="KAK1693412.1"/>
    <property type="molecule type" value="Genomic_DNA"/>
</dbReference>
<evidence type="ECO:0000313" key="3">
    <source>
        <dbReference type="Proteomes" id="UP001231189"/>
    </source>
</evidence>